<protein>
    <submittedName>
        <fullName evidence="1">TAXI family TRAP transporter solute-binding subunit</fullName>
    </submittedName>
</protein>
<dbReference type="Proteomes" id="UP001183390">
    <property type="component" value="Unassembled WGS sequence"/>
</dbReference>
<dbReference type="EMBL" id="JAVREP010000001">
    <property type="protein sequence ID" value="MDT0326916.1"/>
    <property type="molecule type" value="Genomic_DNA"/>
</dbReference>
<dbReference type="NCBIfam" id="TIGR02122">
    <property type="entry name" value="TRAP_TAXI"/>
    <property type="match status" value="1"/>
</dbReference>
<dbReference type="PANTHER" id="PTHR42941:SF1">
    <property type="entry name" value="SLL1037 PROTEIN"/>
    <property type="match status" value="1"/>
</dbReference>
<dbReference type="InterPro" id="IPR006311">
    <property type="entry name" value="TAT_signal"/>
</dbReference>
<accession>A0ABU2M4I2</accession>
<dbReference type="SUPFAM" id="SSF53850">
    <property type="entry name" value="Periplasmic binding protein-like II"/>
    <property type="match status" value="1"/>
</dbReference>
<dbReference type="PROSITE" id="PS51318">
    <property type="entry name" value="TAT"/>
    <property type="match status" value="1"/>
</dbReference>
<evidence type="ECO:0000313" key="1">
    <source>
        <dbReference type="EMBL" id="MDT0326916.1"/>
    </source>
</evidence>
<gene>
    <name evidence="1" type="ORF">RM479_00630</name>
</gene>
<dbReference type="PANTHER" id="PTHR42941">
    <property type="entry name" value="SLL1037 PROTEIN"/>
    <property type="match status" value="1"/>
</dbReference>
<name>A0ABU2M4I2_9ACTN</name>
<keyword evidence="2" id="KW-1185">Reference proteome</keyword>
<dbReference type="Pfam" id="PF16868">
    <property type="entry name" value="NMT1_3"/>
    <property type="match status" value="1"/>
</dbReference>
<evidence type="ECO:0000313" key="2">
    <source>
        <dbReference type="Proteomes" id="UP001183390"/>
    </source>
</evidence>
<sequence>MRSEGPNRRTVLRGAVGALVASGMSGCGFGAEAAPAELIVATGPPGAVYREIGTEIATLLDARLPDTSVRTVETRASHDNLRLLARGTADLGLSSLDSVLAGEITDASPLRAIGRLYDSFVHLVVLDGSGIRRAADLAGRRVSVGAVNSGTEFTALQIIAETGVEPELVRLDQAASAEALWNREIEAMFSLTGLPTPAIADLAERHGVRLIDLSGIAVTMVDAHPEAYFPATIPATTYRGIPACPTMSVPNLLLCPSSLPDDLAHTITDTVYTGAARIARTRPEAAQINVRTGISTGVVPLHPGAEQWYRENKPA</sequence>
<dbReference type="InterPro" id="IPR011852">
    <property type="entry name" value="TRAP_TAXI"/>
</dbReference>
<reference evidence="2" key="1">
    <citation type="submission" date="2023-07" db="EMBL/GenBank/DDBJ databases">
        <title>30 novel species of actinomycetes from the DSMZ collection.</title>
        <authorList>
            <person name="Nouioui I."/>
        </authorList>
    </citation>
    <scope>NUCLEOTIDE SEQUENCE [LARGE SCALE GENOMIC DNA]</scope>
    <source>
        <strain evidence="2">DSM 44743</strain>
    </source>
</reference>
<proteinExistence type="predicted"/>
<dbReference type="RefSeq" id="WP_311509691.1">
    <property type="nucleotide sequence ID" value="NZ_JAVREP010000001.1"/>
</dbReference>
<comment type="caution">
    <text evidence="1">The sequence shown here is derived from an EMBL/GenBank/DDBJ whole genome shotgun (WGS) entry which is preliminary data.</text>
</comment>
<dbReference type="PROSITE" id="PS51257">
    <property type="entry name" value="PROKAR_LIPOPROTEIN"/>
    <property type="match status" value="1"/>
</dbReference>
<dbReference type="Gene3D" id="3.40.190.10">
    <property type="entry name" value="Periplasmic binding protein-like II"/>
    <property type="match status" value="2"/>
</dbReference>
<organism evidence="1 2">
    <name type="scientific">Nocardiopsis lambiniae</name>
    <dbReference type="NCBI Taxonomy" id="3075539"/>
    <lineage>
        <taxon>Bacteria</taxon>
        <taxon>Bacillati</taxon>
        <taxon>Actinomycetota</taxon>
        <taxon>Actinomycetes</taxon>
        <taxon>Streptosporangiales</taxon>
        <taxon>Nocardiopsidaceae</taxon>
        <taxon>Nocardiopsis</taxon>
    </lineage>
</organism>